<reference evidence="1 2" key="1">
    <citation type="submission" date="2024-09" db="EMBL/GenBank/DDBJ databases">
        <authorList>
            <person name="Sun Q."/>
            <person name="Mori K."/>
        </authorList>
    </citation>
    <scope>NUCLEOTIDE SEQUENCE [LARGE SCALE GENOMIC DNA]</scope>
    <source>
        <strain evidence="1 2">TBRC 1432</strain>
    </source>
</reference>
<dbReference type="InterPro" id="IPR009959">
    <property type="entry name" value="Cyclase_SnoaL-like"/>
</dbReference>
<protein>
    <submittedName>
        <fullName evidence="1">Ester cyclase</fullName>
    </submittedName>
</protein>
<dbReference type="PANTHER" id="PTHR38436:SF1">
    <property type="entry name" value="ESTER CYCLASE"/>
    <property type="match status" value="1"/>
</dbReference>
<dbReference type="Pfam" id="PF07366">
    <property type="entry name" value="SnoaL"/>
    <property type="match status" value="1"/>
</dbReference>
<accession>A0ABV6N8E8</accession>
<name>A0ABV6N8E8_9PSEU</name>
<organism evidence="1 2">
    <name type="scientific">Kutzneria chonburiensis</name>
    <dbReference type="NCBI Taxonomy" id="1483604"/>
    <lineage>
        <taxon>Bacteria</taxon>
        <taxon>Bacillati</taxon>
        <taxon>Actinomycetota</taxon>
        <taxon>Actinomycetes</taxon>
        <taxon>Pseudonocardiales</taxon>
        <taxon>Pseudonocardiaceae</taxon>
        <taxon>Kutzneria</taxon>
    </lineage>
</organism>
<dbReference type="PANTHER" id="PTHR38436">
    <property type="entry name" value="POLYKETIDE CYCLASE SNOAL-LIKE DOMAIN"/>
    <property type="match status" value="1"/>
</dbReference>
<evidence type="ECO:0000313" key="2">
    <source>
        <dbReference type="Proteomes" id="UP001589810"/>
    </source>
</evidence>
<dbReference type="Proteomes" id="UP001589810">
    <property type="component" value="Unassembled WGS sequence"/>
</dbReference>
<dbReference type="RefSeq" id="WP_273937830.1">
    <property type="nucleotide sequence ID" value="NZ_CP097263.1"/>
</dbReference>
<dbReference type="InterPro" id="IPR032710">
    <property type="entry name" value="NTF2-like_dom_sf"/>
</dbReference>
<keyword evidence="2" id="KW-1185">Reference proteome</keyword>
<sequence length="180" mass="19623">MQLPTSIAVAATLGALVVGGVQAYPSSPVTHNTELGREFVVLENDSDATDRQRLAHTIVSPDYLQHNAIVPPGRDGLLTFLRGVRVVMPDVRFTSRDVFATDDRVVSRFTVTGTVTGGPFVGVPAGGQHLEWDGVDIWTVRGGRLYEHWDQFDWPRALIQLGVKGLPQPFVQAAAQPVNR</sequence>
<dbReference type="Gene3D" id="3.10.450.50">
    <property type="match status" value="1"/>
</dbReference>
<evidence type="ECO:0000313" key="1">
    <source>
        <dbReference type="EMBL" id="MFC0548325.1"/>
    </source>
</evidence>
<proteinExistence type="predicted"/>
<comment type="caution">
    <text evidence="1">The sequence shown here is derived from an EMBL/GenBank/DDBJ whole genome shotgun (WGS) entry which is preliminary data.</text>
</comment>
<dbReference type="SUPFAM" id="SSF54427">
    <property type="entry name" value="NTF2-like"/>
    <property type="match status" value="1"/>
</dbReference>
<dbReference type="EMBL" id="JBHLUD010000015">
    <property type="protein sequence ID" value="MFC0548325.1"/>
    <property type="molecule type" value="Genomic_DNA"/>
</dbReference>
<gene>
    <name evidence="1" type="ORF">ACFFH7_42925</name>
</gene>